<sequence length="495" mass="57755">MTTFHILVILCILLYFLATKRYRYWTDRKIPQAKPEFFFGNVRNVRRTVHLGERFQQLYNELKGKHPFGGIYMFFKPIALITDLELLKCVFVKDFQYFHDRGNYYNEKHDPISAHLFNLEGQKWRNLRNKISPTFTSGKMKMMYPTIVAAGEQLRDFLEEAVRNEVEFELKDLLTRFTTDVIGMCAFGIECNSMRDPEAEFRVMGHKIFQRPTSILRNLVVNTSPRLARAIGIRVIERDVSDFFMKVVRETIKYRLENNVERHDFMNILIGMRSDNETKSEDGTLTFNEIAAQAFLFFLAGFDTSSSLLAFTLYELGMNQELQQKARQSIQEVLKRYDGRLTYDAIMEMHYLEKVMKETLRKYPPIAVHFRLAAKDYLVPGTDTVIAAGTSVMIPVYAIHRDPEHFPDPERYDPERFTPEEEAKRHPYAWTPFGEGPRICVGLRFGLMQARVGLVLLLNSFRFAASEKTVYPMKLDPKSVILTLDGGMWLKVEKL</sequence>
<dbReference type="PRINTS" id="PR00385">
    <property type="entry name" value="P450"/>
</dbReference>
<keyword evidence="12" id="KW-0472">Membrane</keyword>
<dbReference type="Gene3D" id="1.10.630.10">
    <property type="entry name" value="Cytochrome P450"/>
    <property type="match status" value="1"/>
</dbReference>
<evidence type="ECO:0000256" key="3">
    <source>
        <dbReference type="ARBA" id="ARBA00004406"/>
    </source>
</evidence>
<keyword evidence="8" id="KW-0492">Microsome</keyword>
<reference evidence="15" key="2">
    <citation type="submission" date="2022-08" db="UniProtKB">
        <authorList>
            <consortium name="EnsemblMetazoa"/>
        </authorList>
    </citation>
    <scope>IDENTIFICATION</scope>
    <source>
        <strain evidence="15">STECLA/ALBI9_A</strain>
    </source>
</reference>
<evidence type="ECO:0000256" key="11">
    <source>
        <dbReference type="ARBA" id="ARBA00023033"/>
    </source>
</evidence>
<evidence type="ECO:0000313" key="16">
    <source>
        <dbReference type="Proteomes" id="UP000069272"/>
    </source>
</evidence>
<name>A0A182G0F8_ANOAL</name>
<evidence type="ECO:0000256" key="2">
    <source>
        <dbReference type="ARBA" id="ARBA00004174"/>
    </source>
</evidence>
<dbReference type="Pfam" id="PF00067">
    <property type="entry name" value="p450"/>
    <property type="match status" value="1"/>
</dbReference>
<dbReference type="PRINTS" id="PR00464">
    <property type="entry name" value="EP450II"/>
</dbReference>
<evidence type="ECO:0000256" key="9">
    <source>
        <dbReference type="ARBA" id="ARBA00023002"/>
    </source>
</evidence>
<dbReference type="Proteomes" id="UP000069272">
    <property type="component" value="Chromosome 2L"/>
</dbReference>
<dbReference type="PROSITE" id="PS00086">
    <property type="entry name" value="CYTOCHROME_P450"/>
    <property type="match status" value="1"/>
</dbReference>
<comment type="cofactor">
    <cofactor evidence="1 13">
        <name>heme</name>
        <dbReference type="ChEBI" id="CHEBI:30413"/>
    </cofactor>
</comment>
<comment type="similarity">
    <text evidence="4 14">Belongs to the cytochrome P450 family.</text>
</comment>
<keyword evidence="7" id="KW-0256">Endoplasmic reticulum</keyword>
<comment type="subcellular location">
    <subcellularLocation>
        <location evidence="3">Endoplasmic reticulum membrane</location>
        <topology evidence="3">Peripheral membrane protein</topology>
    </subcellularLocation>
    <subcellularLocation>
        <location evidence="2">Microsome membrane</location>
        <topology evidence="2">Peripheral membrane protein</topology>
    </subcellularLocation>
</comment>
<dbReference type="PANTHER" id="PTHR24292">
    <property type="entry name" value="CYTOCHROME P450"/>
    <property type="match status" value="1"/>
</dbReference>
<proteinExistence type="inferred from homology"/>
<dbReference type="VEuPathDB" id="VectorBase:AALB20_029271"/>
<organism evidence="15 16">
    <name type="scientific">Anopheles albimanus</name>
    <name type="common">New world malaria mosquito</name>
    <dbReference type="NCBI Taxonomy" id="7167"/>
    <lineage>
        <taxon>Eukaryota</taxon>
        <taxon>Metazoa</taxon>
        <taxon>Ecdysozoa</taxon>
        <taxon>Arthropoda</taxon>
        <taxon>Hexapoda</taxon>
        <taxon>Insecta</taxon>
        <taxon>Pterygota</taxon>
        <taxon>Neoptera</taxon>
        <taxon>Endopterygota</taxon>
        <taxon>Diptera</taxon>
        <taxon>Nematocera</taxon>
        <taxon>Culicoidea</taxon>
        <taxon>Culicidae</taxon>
        <taxon>Anophelinae</taxon>
        <taxon>Anopheles</taxon>
    </lineage>
</organism>
<dbReference type="InterPro" id="IPR050476">
    <property type="entry name" value="Insect_CytP450_Detox"/>
</dbReference>
<dbReference type="GO" id="GO:0016705">
    <property type="term" value="F:oxidoreductase activity, acting on paired donors, with incorporation or reduction of molecular oxygen"/>
    <property type="evidence" value="ECO:0007669"/>
    <property type="project" value="InterPro"/>
</dbReference>
<dbReference type="SUPFAM" id="SSF48264">
    <property type="entry name" value="Cytochrome P450"/>
    <property type="match status" value="1"/>
</dbReference>
<dbReference type="OrthoDB" id="2789670at2759"/>
<feature type="binding site" description="axial binding residue" evidence="13">
    <location>
        <position position="440"/>
    </location>
    <ligand>
        <name>heme</name>
        <dbReference type="ChEBI" id="CHEBI:30413"/>
    </ligand>
    <ligandPart>
        <name>Fe</name>
        <dbReference type="ChEBI" id="CHEBI:18248"/>
    </ligandPart>
</feature>
<dbReference type="AlphaFoldDB" id="A0A182G0F8"/>
<dbReference type="STRING" id="7167.A0A182G0F8"/>
<evidence type="ECO:0000256" key="14">
    <source>
        <dbReference type="RuleBase" id="RU000461"/>
    </source>
</evidence>
<dbReference type="KEGG" id="aali:118460896"/>
<keyword evidence="5 13" id="KW-0349">Heme</keyword>
<keyword evidence="10 13" id="KW-0408">Iron</keyword>
<dbReference type="InterPro" id="IPR002402">
    <property type="entry name" value="Cyt_P450_E_grp-II"/>
</dbReference>
<dbReference type="GO" id="GO:0020037">
    <property type="term" value="F:heme binding"/>
    <property type="evidence" value="ECO:0007669"/>
    <property type="project" value="InterPro"/>
</dbReference>
<evidence type="ECO:0000256" key="8">
    <source>
        <dbReference type="ARBA" id="ARBA00022848"/>
    </source>
</evidence>
<evidence type="ECO:0000256" key="13">
    <source>
        <dbReference type="PIRSR" id="PIRSR602402-1"/>
    </source>
</evidence>
<keyword evidence="16" id="KW-1185">Reference proteome</keyword>
<dbReference type="GO" id="GO:0005789">
    <property type="term" value="C:endoplasmic reticulum membrane"/>
    <property type="evidence" value="ECO:0007669"/>
    <property type="project" value="UniProtKB-SubCell"/>
</dbReference>
<dbReference type="CDD" id="cd11056">
    <property type="entry name" value="CYP6-like"/>
    <property type="match status" value="1"/>
</dbReference>
<dbReference type="InterPro" id="IPR017972">
    <property type="entry name" value="Cyt_P450_CS"/>
</dbReference>
<evidence type="ECO:0000256" key="7">
    <source>
        <dbReference type="ARBA" id="ARBA00022824"/>
    </source>
</evidence>
<keyword evidence="11 14" id="KW-0503">Monooxygenase</keyword>
<dbReference type="FunFam" id="1.10.630.10:FF:000042">
    <property type="entry name" value="Cytochrome P450"/>
    <property type="match status" value="1"/>
</dbReference>
<evidence type="ECO:0000256" key="12">
    <source>
        <dbReference type="ARBA" id="ARBA00023136"/>
    </source>
</evidence>
<reference evidence="15 16" key="1">
    <citation type="journal article" date="2017" name="G3 (Bethesda)">
        <title>The Physical Genome Mapping of Anopheles albimanus Corrected Scaffold Misassemblies and Identified Interarm Rearrangements in Genus Anopheles.</title>
        <authorList>
            <person name="Artemov G.N."/>
            <person name="Peery A.N."/>
            <person name="Jiang X."/>
            <person name="Tu Z."/>
            <person name="Stegniy V.N."/>
            <person name="Sharakhova M.V."/>
            <person name="Sharakhov I.V."/>
        </authorList>
    </citation>
    <scope>NUCLEOTIDE SEQUENCE [LARGE SCALE GENOMIC DNA]</scope>
    <source>
        <strain evidence="15 16">ALBI9_A</strain>
    </source>
</reference>
<keyword evidence="6 13" id="KW-0479">Metal-binding</keyword>
<dbReference type="RefSeq" id="XP_035781530.1">
    <property type="nucleotide sequence ID" value="XM_035925637.1"/>
</dbReference>
<evidence type="ECO:0000256" key="10">
    <source>
        <dbReference type="ARBA" id="ARBA00023004"/>
    </source>
</evidence>
<evidence type="ECO:0000256" key="5">
    <source>
        <dbReference type="ARBA" id="ARBA00022617"/>
    </source>
</evidence>
<dbReference type="EnsemblMetazoa" id="AALB015737-RA">
    <property type="protein sequence ID" value="AALB015737-PA"/>
    <property type="gene ID" value="AALB015737"/>
</dbReference>
<dbReference type="GO" id="GO:0004497">
    <property type="term" value="F:monooxygenase activity"/>
    <property type="evidence" value="ECO:0007669"/>
    <property type="project" value="UniProtKB-KW"/>
</dbReference>
<dbReference type="GO" id="GO:0005506">
    <property type="term" value="F:iron ion binding"/>
    <property type="evidence" value="ECO:0007669"/>
    <property type="project" value="InterPro"/>
</dbReference>
<dbReference type="GeneID" id="118460896"/>
<dbReference type="InterPro" id="IPR036396">
    <property type="entry name" value="Cyt_P450_sf"/>
</dbReference>
<keyword evidence="9 14" id="KW-0560">Oxidoreductase</keyword>
<dbReference type="VEuPathDB" id="VectorBase:AALB015737"/>
<dbReference type="InterPro" id="IPR001128">
    <property type="entry name" value="Cyt_P450"/>
</dbReference>
<evidence type="ECO:0000256" key="6">
    <source>
        <dbReference type="ARBA" id="ARBA00022723"/>
    </source>
</evidence>
<accession>A0A182G0F8</accession>
<evidence type="ECO:0000313" key="15">
    <source>
        <dbReference type="EnsemblMetazoa" id="AALB015737-PA"/>
    </source>
</evidence>
<dbReference type="PANTHER" id="PTHR24292:SF103">
    <property type="entry name" value="CYTOCHROME P450 6BS1"/>
    <property type="match status" value="1"/>
</dbReference>
<evidence type="ECO:0000256" key="4">
    <source>
        <dbReference type="ARBA" id="ARBA00010617"/>
    </source>
</evidence>
<evidence type="ECO:0000256" key="1">
    <source>
        <dbReference type="ARBA" id="ARBA00001971"/>
    </source>
</evidence>
<protein>
    <submittedName>
        <fullName evidence="15">Uncharacterized protein</fullName>
    </submittedName>
</protein>